<dbReference type="PANTHER" id="PTHR34347:SF1">
    <property type="entry name" value="DNA REPAIR-SCAFFOLDING PROTEIN"/>
    <property type="match status" value="1"/>
</dbReference>
<dbReference type="InterPro" id="IPR028032">
    <property type="entry name" value="DUF4503"/>
</dbReference>
<dbReference type="Pfam" id="PF14951">
    <property type="entry name" value="DUF4503"/>
    <property type="match status" value="1"/>
</dbReference>
<dbReference type="Pfam" id="PF14950">
    <property type="entry name" value="DUF4502"/>
    <property type="match status" value="1"/>
</dbReference>
<organism evidence="4 5">
    <name type="scientific">Mesocricetus auratus</name>
    <name type="common">Golden hamster</name>
    <dbReference type="NCBI Taxonomy" id="10036"/>
    <lineage>
        <taxon>Eukaryota</taxon>
        <taxon>Metazoa</taxon>
        <taxon>Chordata</taxon>
        <taxon>Craniata</taxon>
        <taxon>Vertebrata</taxon>
        <taxon>Euteleostomi</taxon>
        <taxon>Mammalia</taxon>
        <taxon>Eutheria</taxon>
        <taxon>Euarchontoglires</taxon>
        <taxon>Glires</taxon>
        <taxon>Rodentia</taxon>
        <taxon>Myomorpha</taxon>
        <taxon>Muroidea</taxon>
        <taxon>Cricetidae</taxon>
        <taxon>Cricetinae</taxon>
        <taxon>Mesocricetus</taxon>
    </lineage>
</organism>
<protein>
    <submittedName>
        <fullName evidence="5">DNA repair-scaffolding protein isoform X1</fullName>
    </submittedName>
</protein>
<keyword evidence="4" id="KW-1185">Reference proteome</keyword>
<feature type="domain" description="DUF4502" evidence="2">
    <location>
        <begin position="28"/>
        <end position="411"/>
    </location>
</feature>
<dbReference type="InterPro" id="IPR028026">
    <property type="entry name" value="DUF4502"/>
</dbReference>
<gene>
    <name evidence="5" type="primary">Spidr</name>
</gene>
<feature type="compositionally biased region" description="Basic and acidic residues" evidence="1">
    <location>
        <begin position="33"/>
        <end position="46"/>
    </location>
</feature>
<dbReference type="Proteomes" id="UP000886700">
    <property type="component" value="Unplaced"/>
</dbReference>
<evidence type="ECO:0000259" key="2">
    <source>
        <dbReference type="Pfam" id="PF14950"/>
    </source>
</evidence>
<name>A0ABM2Y103_MESAU</name>
<feature type="compositionally biased region" description="Polar residues" evidence="1">
    <location>
        <begin position="258"/>
        <end position="270"/>
    </location>
</feature>
<evidence type="ECO:0000313" key="4">
    <source>
        <dbReference type="Proteomes" id="UP000886700"/>
    </source>
</evidence>
<dbReference type="PANTHER" id="PTHR34347">
    <property type="entry name" value="DNA REPAIR-SCAFFOLDING PROTEIN SPIDR"/>
    <property type="match status" value="1"/>
</dbReference>
<proteinExistence type="predicted"/>
<feature type="region of interest" description="Disordered" evidence="1">
    <location>
        <begin position="83"/>
        <end position="130"/>
    </location>
</feature>
<evidence type="ECO:0000313" key="5">
    <source>
        <dbReference type="RefSeq" id="XP_040607146.1"/>
    </source>
</evidence>
<sequence>MGSGRGGECGGGPRVWEMSGGGLAGGSKRKRNRCIEHPSFLEERPQQSRRTNVKTREAATSLSKAWLKCGEGFQDTSETLSLASEKTVTTEKPLELSSSPKKAETAGDSPGELADITWSSSGSDFSDEDKALPQLQRDGGRGCRVGFCSSTVSCPEDGATEDELQVIDWEINSDMDDPSGPSECEDGEGAVEISDCASCTSGHSLTDDDRLCEPPKPISTEILEYSSDSDKEDDPENALFIDSESPHKYQVDFKSDARQSLSRQTDSLANSAPPLLSTPQKYMVKFPKTTENSATKKKFLRGGLAERLKELQNRERSAISLWRHRRVSYKMTPLGIKFGVLTVKILELHEECTMQVALCEQLAGPPTTSPPRETAPRLGTCLKVLFTRETADHLRGHPQDIIYIFPPWQKLLIPNGSCSIILNTYFCQKAVAKETVREVYCQDTPLPRRNISLAQMFRIEDTTSSSSRSQIACSDPATTGTAWTHGNDKADQHLAVGAPLRNSLLDIVESQRAGPWSGVGVQVVVQRVYSLPSRDGARSQQGHTVGHADSSGAWCCLLVQDACGMFGEVYLDGTLWKNIQLEGRSCSVAGMKVLQKATRGRTPGLFSLIDTMWPPVMPLAEPSCGHPSEEINTHLPPPTFCYIFSVTPSLGYVNTIEGDPISDLYQPPVVHCLREILQTDEQGARCSFYARVIYQRPQVKNLLARKEIWLLVTDITLQIQDERDHYLPKTLPIYVAPSCVLHPEVLEGLTMAVPQNILFRDALRDKGKIVCIERTVLLPQKSLFCVPSGAGSCDLPGPVTVDELNFLTPVNSICSVLGTVVDIDDSTAFSWPSCDQCGNGRLEQEPEDGRGPFSCGNCSQLVVSPLQKKQLHVFLDCPTRPRSTVKVKLLETSVSSLLMSAVSKDGRSPVKTVLGKEMGPLLCFVQSITPQQSSCVTLEEIEFLGAGGADQLAS</sequence>
<evidence type="ECO:0000256" key="1">
    <source>
        <dbReference type="SAM" id="MobiDB-lite"/>
    </source>
</evidence>
<evidence type="ECO:0000259" key="3">
    <source>
        <dbReference type="Pfam" id="PF14951"/>
    </source>
</evidence>
<feature type="domain" description="DUF4503" evidence="3">
    <location>
        <begin position="560"/>
        <end position="943"/>
    </location>
</feature>
<feature type="region of interest" description="Disordered" evidence="1">
    <location>
        <begin position="1"/>
        <end position="57"/>
    </location>
</feature>
<feature type="region of interest" description="Disordered" evidence="1">
    <location>
        <begin position="252"/>
        <end position="276"/>
    </location>
</feature>
<dbReference type="InterPro" id="IPR053054">
    <property type="entry name" value="DNA_repair-scaffolding"/>
</dbReference>
<dbReference type="RefSeq" id="XP_040607146.1">
    <property type="nucleotide sequence ID" value="XM_040751212.1"/>
</dbReference>
<reference evidence="5" key="1">
    <citation type="submission" date="2025-08" db="UniProtKB">
        <authorList>
            <consortium name="RefSeq"/>
        </authorList>
    </citation>
    <scope>IDENTIFICATION</scope>
    <source>
        <tissue evidence="5">Liver</tissue>
    </source>
</reference>
<accession>A0ABM2Y103</accession>
<dbReference type="GeneID" id="101825249"/>
<feature type="compositionally biased region" description="Gly residues" evidence="1">
    <location>
        <begin position="1"/>
        <end position="25"/>
    </location>
</feature>